<proteinExistence type="predicted"/>
<name>A0ABS4RWC0_PAEXY</name>
<reference evidence="1 2" key="1">
    <citation type="submission" date="2021-03" db="EMBL/GenBank/DDBJ databases">
        <title>Genomic Encyclopedia of Type Strains, Phase IV (KMG-IV): sequencing the most valuable type-strain genomes for metagenomic binning, comparative biology and taxonomic classification.</title>
        <authorList>
            <person name="Goeker M."/>
        </authorList>
    </citation>
    <scope>NUCLEOTIDE SEQUENCE [LARGE SCALE GENOMIC DNA]</scope>
    <source>
        <strain evidence="1 2">DSM 21292</strain>
    </source>
</reference>
<comment type="caution">
    <text evidence="1">The sequence shown here is derived from an EMBL/GenBank/DDBJ whole genome shotgun (WGS) entry which is preliminary data.</text>
</comment>
<dbReference type="RefSeq" id="WP_211083595.1">
    <property type="nucleotide sequence ID" value="NZ_CBCSLC010000024.1"/>
</dbReference>
<gene>
    <name evidence="1" type="ORF">J2Z28_003824</name>
</gene>
<organism evidence="1 2">
    <name type="scientific">Paenibacillus xylanexedens</name>
    <dbReference type="NCBI Taxonomy" id="528191"/>
    <lineage>
        <taxon>Bacteria</taxon>
        <taxon>Bacillati</taxon>
        <taxon>Bacillota</taxon>
        <taxon>Bacilli</taxon>
        <taxon>Bacillales</taxon>
        <taxon>Paenibacillaceae</taxon>
        <taxon>Paenibacillus</taxon>
    </lineage>
</organism>
<keyword evidence="2" id="KW-1185">Reference proteome</keyword>
<dbReference type="EMBL" id="JAGIKV010000014">
    <property type="protein sequence ID" value="MBP2247173.1"/>
    <property type="molecule type" value="Genomic_DNA"/>
</dbReference>
<protein>
    <submittedName>
        <fullName evidence="1">Uncharacterized protein</fullName>
    </submittedName>
</protein>
<sequence length="95" mass="11028">MNCERCGGSGRYSSGYVCYQCAGTGKQNPESVRLICIKAFDKYGFNPGDRCTGWVTTPAVVTQEMRYIVRNWRIKREYTILERHVKEYFTVLKNK</sequence>
<evidence type="ECO:0000313" key="1">
    <source>
        <dbReference type="EMBL" id="MBP2247173.1"/>
    </source>
</evidence>
<evidence type="ECO:0000313" key="2">
    <source>
        <dbReference type="Proteomes" id="UP000810207"/>
    </source>
</evidence>
<dbReference type="Proteomes" id="UP000810207">
    <property type="component" value="Unassembled WGS sequence"/>
</dbReference>
<accession>A0ABS4RWC0</accession>